<proteinExistence type="predicted"/>
<dbReference type="Gene3D" id="1.10.8.430">
    <property type="entry name" value="Helical domain of apoptotic protease-activating factors"/>
    <property type="match status" value="1"/>
</dbReference>
<evidence type="ECO:0000259" key="8">
    <source>
        <dbReference type="Pfam" id="PF23559"/>
    </source>
</evidence>
<dbReference type="InterPro" id="IPR036388">
    <property type="entry name" value="WH-like_DNA-bd_sf"/>
</dbReference>
<dbReference type="Pfam" id="PF18052">
    <property type="entry name" value="Rx_N"/>
    <property type="match status" value="1"/>
</dbReference>
<name>A0ABD1LUB7_9FABA</name>
<dbReference type="AlphaFoldDB" id="A0ABD1LUB7"/>
<dbReference type="GO" id="GO:0051707">
    <property type="term" value="P:response to other organism"/>
    <property type="evidence" value="ECO:0007669"/>
    <property type="project" value="UniProtKB-ARBA"/>
</dbReference>
<dbReference type="GO" id="GO:0005524">
    <property type="term" value="F:ATP binding"/>
    <property type="evidence" value="ECO:0007669"/>
    <property type="project" value="UniProtKB-KW"/>
</dbReference>
<evidence type="ECO:0000256" key="5">
    <source>
        <dbReference type="ARBA" id="ARBA00022840"/>
    </source>
</evidence>
<dbReference type="FunFam" id="1.10.10.10:FF:000322">
    <property type="entry name" value="Probable disease resistance protein At1g63360"/>
    <property type="match status" value="1"/>
</dbReference>
<dbReference type="Gene3D" id="3.40.50.300">
    <property type="entry name" value="P-loop containing nucleotide triphosphate hydrolases"/>
    <property type="match status" value="1"/>
</dbReference>
<feature type="domain" description="NB-ARC" evidence="6">
    <location>
        <begin position="172"/>
        <end position="341"/>
    </location>
</feature>
<feature type="domain" description="R13L1/DRL21-like LRR repeat region" evidence="9">
    <location>
        <begin position="683"/>
        <end position="808"/>
    </location>
</feature>
<evidence type="ECO:0000256" key="1">
    <source>
        <dbReference type="ARBA" id="ARBA00022614"/>
    </source>
</evidence>
<dbReference type="InterPro" id="IPR032675">
    <property type="entry name" value="LRR_dom_sf"/>
</dbReference>
<dbReference type="InterPro" id="IPR041118">
    <property type="entry name" value="Rx_N"/>
</dbReference>
<keyword evidence="1" id="KW-0433">Leucine-rich repeat</keyword>
<dbReference type="SUPFAM" id="SSF52540">
    <property type="entry name" value="P-loop containing nucleoside triphosphate hydrolases"/>
    <property type="match status" value="1"/>
</dbReference>
<dbReference type="Proteomes" id="UP001603857">
    <property type="component" value="Unassembled WGS sequence"/>
</dbReference>
<organism evidence="10 11">
    <name type="scientific">Flemingia macrophylla</name>
    <dbReference type="NCBI Taxonomy" id="520843"/>
    <lineage>
        <taxon>Eukaryota</taxon>
        <taxon>Viridiplantae</taxon>
        <taxon>Streptophyta</taxon>
        <taxon>Embryophyta</taxon>
        <taxon>Tracheophyta</taxon>
        <taxon>Spermatophyta</taxon>
        <taxon>Magnoliopsida</taxon>
        <taxon>eudicotyledons</taxon>
        <taxon>Gunneridae</taxon>
        <taxon>Pentapetalae</taxon>
        <taxon>rosids</taxon>
        <taxon>fabids</taxon>
        <taxon>Fabales</taxon>
        <taxon>Fabaceae</taxon>
        <taxon>Papilionoideae</taxon>
        <taxon>50 kb inversion clade</taxon>
        <taxon>NPAAA clade</taxon>
        <taxon>indigoferoid/millettioid clade</taxon>
        <taxon>Phaseoleae</taxon>
        <taxon>Flemingia</taxon>
    </lineage>
</organism>
<gene>
    <name evidence="10" type="ORF">Fmac_020527</name>
</gene>
<comment type="caution">
    <text evidence="10">The sequence shown here is derived from an EMBL/GenBank/DDBJ whole genome shotgun (WGS) entry which is preliminary data.</text>
</comment>
<accession>A0ABD1LUB7</accession>
<keyword evidence="2" id="KW-0677">Repeat</keyword>
<evidence type="ECO:0000256" key="4">
    <source>
        <dbReference type="ARBA" id="ARBA00022821"/>
    </source>
</evidence>
<sequence length="1263" mass="144558">MVVEWVCGALLSSFFQVLFDRLLSRQVLGYFGGTDKHEMLLNKLKVNLLSINAVVDDAEQKQFSNSYVKAWLDGVKDALFDAEDVLDEIDYEVSKCMVEGESHFKSKSVNTFISRIEQVLLSLEVLSSQKDHLGLKNASGGGVGPGSSSKVSQKLPSSSLVIETDIYGRNGEKEIIFNWLTHDNPNPLTILSIVGMGGVGKTTLVQHVYNDPKVENARFSIKAWVCISDDFDVLHVSRAILEAVTKSRDNSGDLEMVHGRLKKKLLGKKFLLVLDDVWNERRDKWEVVQTPLNYGAEGSVILVTTRSEKVAFTMRSDKVHHLKQLQEDYCWQVFAKQALQDDNFLLNVELKKIGMKIVEKCKGLPLALKTIGSFLHTKSSISEWERVLTSEIWDLPNEDGQIIPALLLSYHNLPSHLKRCFSYCALFPKDYVFVEKNLIQVWMIENFLRCPQQTKTPEEIGKQYFDDLLSRCFFEKSSRYETSFVMHDLLNDLAKYVCGDFCFRLGVDNAERLPKSTRHFSFPINHNLNFVSESLNDAKRLRTFMPTKVASNSCYWRCEWSIICELFSKFELLRHLSFSYCYELEEVPDSLRYLKLLRSLDLSSTSIKILPDSICFLYNLQILKLNSCPCLKELPRNMHTLINLRHLEFLHTNVTDLPMYLGKLKNLLILSSFYVGKGSKCSIEQLGKLNLHGRLSIGQLQNIDIPSDALAANLKNKPHLVDLALDWSQDWELDDLRKENENEVLENLQPSEHLTKLSISNYGGTKFPSWLVFLSRLVSLSLVNCKNCERLPSKLGLLPSLKYLKFNGLMIIVIDADFYGSSSSSFTSLESLEFSNMVKWKAWELDATKGAFPRLQHLSITGCPNLEKLPEQLLGLKKLNISDCKKLVAWAPKAPKIHELELQNCGKLQFNDYPATLKRLTIGGQHMEASLLDNIQIFISKSSLEYVGILNCPDMKIFKSHCYRFLETLEIRDGCSFLRTFPLDDFPKLSKLYLKCRNLQNISQKQPHSHLKDFEICDDYSSEFVNFENPFEPVVTLFPGEELHLPWKERSEELVNIQGFQSFPSEGLSAPSLKRLRIQRLTNLKLLPSCMHMLLQSLDELHIEDCPNVELLPNGVLPSNLKRMNLLNCSKLIASLKWALRDNTSLEVLSIQKVDMKFFPRDVFLPLSLTCLHIYDCPNLEQLDYKGLHHLSSLKELILNDCPWLECLPKDGLPKSISTLQILGNCQRLKQRCQKEGADWGKIQHIENLYVDMQLHMHEVYSV</sequence>
<keyword evidence="4" id="KW-0611">Plant defense</keyword>
<evidence type="ECO:0008006" key="12">
    <source>
        <dbReference type="Google" id="ProtNLM"/>
    </source>
</evidence>
<dbReference type="InterPro" id="IPR056789">
    <property type="entry name" value="LRR_R13L1-DRL21"/>
</dbReference>
<protein>
    <recommendedName>
        <fullName evidence="12">Disease resistance RPP13-like protein 1</fullName>
    </recommendedName>
</protein>
<dbReference type="Pfam" id="PF00931">
    <property type="entry name" value="NB-ARC"/>
    <property type="match status" value="1"/>
</dbReference>
<dbReference type="Pfam" id="PF23559">
    <property type="entry name" value="WHD_DRP"/>
    <property type="match status" value="1"/>
</dbReference>
<dbReference type="EMBL" id="JBGMDY010000007">
    <property type="protein sequence ID" value="KAL2327100.1"/>
    <property type="molecule type" value="Genomic_DNA"/>
</dbReference>
<evidence type="ECO:0000259" key="7">
    <source>
        <dbReference type="Pfam" id="PF18052"/>
    </source>
</evidence>
<dbReference type="Gene3D" id="3.80.10.10">
    <property type="entry name" value="Ribonuclease Inhibitor"/>
    <property type="match status" value="3"/>
</dbReference>
<dbReference type="InterPro" id="IPR002182">
    <property type="entry name" value="NB-ARC"/>
</dbReference>
<feature type="domain" description="Disease resistance protein winged helix" evidence="8">
    <location>
        <begin position="426"/>
        <end position="494"/>
    </location>
</feature>
<reference evidence="10 11" key="1">
    <citation type="submission" date="2024-08" db="EMBL/GenBank/DDBJ databases">
        <title>Insights into the chromosomal genome structure of Flemingia macrophylla.</title>
        <authorList>
            <person name="Ding Y."/>
            <person name="Zhao Y."/>
            <person name="Bi W."/>
            <person name="Wu M."/>
            <person name="Zhao G."/>
            <person name="Gong Y."/>
            <person name="Li W."/>
            <person name="Zhang P."/>
        </authorList>
    </citation>
    <scope>NUCLEOTIDE SEQUENCE [LARGE SCALE GENOMIC DNA]</scope>
    <source>
        <strain evidence="10">DYQJB</strain>
        <tissue evidence="10">Leaf</tissue>
    </source>
</reference>
<dbReference type="FunFam" id="3.40.50.300:FF:001091">
    <property type="entry name" value="Probable disease resistance protein At1g61300"/>
    <property type="match status" value="1"/>
</dbReference>
<dbReference type="PANTHER" id="PTHR36766:SF40">
    <property type="entry name" value="DISEASE RESISTANCE PROTEIN RGA3"/>
    <property type="match status" value="1"/>
</dbReference>
<evidence type="ECO:0000259" key="6">
    <source>
        <dbReference type="Pfam" id="PF00931"/>
    </source>
</evidence>
<dbReference type="PRINTS" id="PR00364">
    <property type="entry name" value="DISEASERSIST"/>
</dbReference>
<evidence type="ECO:0000313" key="10">
    <source>
        <dbReference type="EMBL" id="KAL2327100.1"/>
    </source>
</evidence>
<dbReference type="InterPro" id="IPR058922">
    <property type="entry name" value="WHD_DRP"/>
</dbReference>
<dbReference type="Gene3D" id="1.10.10.10">
    <property type="entry name" value="Winged helix-like DNA-binding domain superfamily/Winged helix DNA-binding domain"/>
    <property type="match status" value="1"/>
</dbReference>
<keyword evidence="11" id="KW-1185">Reference proteome</keyword>
<keyword evidence="5" id="KW-0067">ATP-binding</keyword>
<feature type="domain" description="Disease resistance N-terminal" evidence="7">
    <location>
        <begin position="11"/>
        <end position="102"/>
    </location>
</feature>
<dbReference type="GO" id="GO:0006952">
    <property type="term" value="P:defense response"/>
    <property type="evidence" value="ECO:0007669"/>
    <property type="project" value="UniProtKB-KW"/>
</dbReference>
<dbReference type="InterPro" id="IPR027417">
    <property type="entry name" value="P-loop_NTPase"/>
</dbReference>
<dbReference type="SUPFAM" id="SSF52058">
    <property type="entry name" value="L domain-like"/>
    <property type="match status" value="2"/>
</dbReference>
<dbReference type="PANTHER" id="PTHR36766">
    <property type="entry name" value="PLANT BROAD-SPECTRUM MILDEW RESISTANCE PROTEIN RPW8"/>
    <property type="match status" value="1"/>
</dbReference>
<evidence type="ECO:0000259" key="9">
    <source>
        <dbReference type="Pfam" id="PF25019"/>
    </source>
</evidence>
<dbReference type="Gene3D" id="1.20.5.4130">
    <property type="match status" value="1"/>
</dbReference>
<evidence type="ECO:0000256" key="3">
    <source>
        <dbReference type="ARBA" id="ARBA00022741"/>
    </source>
</evidence>
<evidence type="ECO:0000313" key="11">
    <source>
        <dbReference type="Proteomes" id="UP001603857"/>
    </source>
</evidence>
<dbReference type="Pfam" id="PF25019">
    <property type="entry name" value="LRR_R13L1-DRL21"/>
    <property type="match status" value="1"/>
</dbReference>
<dbReference type="InterPro" id="IPR042197">
    <property type="entry name" value="Apaf_helical"/>
</dbReference>
<evidence type="ECO:0000256" key="2">
    <source>
        <dbReference type="ARBA" id="ARBA00022737"/>
    </source>
</evidence>
<keyword evidence="3" id="KW-0547">Nucleotide-binding</keyword>